<evidence type="ECO:0000313" key="2">
    <source>
        <dbReference type="Proteomes" id="UP001309876"/>
    </source>
</evidence>
<dbReference type="AlphaFoldDB" id="A0AAN7SMR3"/>
<comment type="caution">
    <text evidence="1">The sequence shown here is derived from an EMBL/GenBank/DDBJ whole genome shotgun (WGS) entry which is preliminary data.</text>
</comment>
<protein>
    <submittedName>
        <fullName evidence="1">Uncharacterized protein</fullName>
    </submittedName>
</protein>
<proteinExistence type="predicted"/>
<dbReference type="EMBL" id="JAVRRJ010000016">
    <property type="protein sequence ID" value="KAK5080316.1"/>
    <property type="molecule type" value="Genomic_DNA"/>
</dbReference>
<sequence>MACLTTDHLVEDIDHVQTDQTPMFDQPPTLQPFGVQLRQMKVTTFALGLQPGTIAGQKGVPRPPHEQRLVEIIRDKASLTREVRFFRTVYQAMEEMRDRIRSVVQDLTLNYYVRPNDAGDADRAWLQLADELDFALLDYAHMVELAAQEWMALEQQQQVRDRWSQI</sequence>
<gene>
    <name evidence="1" type="ORF">LTR05_008676</name>
</gene>
<accession>A0AAN7SMR3</accession>
<reference evidence="1 2" key="1">
    <citation type="submission" date="2023-08" db="EMBL/GenBank/DDBJ databases">
        <title>Black Yeasts Isolated from many extreme environments.</title>
        <authorList>
            <person name="Coleine C."/>
            <person name="Stajich J.E."/>
            <person name="Selbmann L."/>
        </authorList>
    </citation>
    <scope>NUCLEOTIDE SEQUENCE [LARGE SCALE GENOMIC DNA]</scope>
    <source>
        <strain evidence="1 2">CCFEE 5910</strain>
    </source>
</reference>
<organism evidence="1 2">
    <name type="scientific">Lithohypha guttulata</name>
    <dbReference type="NCBI Taxonomy" id="1690604"/>
    <lineage>
        <taxon>Eukaryota</taxon>
        <taxon>Fungi</taxon>
        <taxon>Dikarya</taxon>
        <taxon>Ascomycota</taxon>
        <taxon>Pezizomycotina</taxon>
        <taxon>Eurotiomycetes</taxon>
        <taxon>Chaetothyriomycetidae</taxon>
        <taxon>Chaetothyriales</taxon>
        <taxon>Trichomeriaceae</taxon>
        <taxon>Lithohypha</taxon>
    </lineage>
</organism>
<keyword evidence="2" id="KW-1185">Reference proteome</keyword>
<name>A0AAN7SMR3_9EURO</name>
<dbReference type="Proteomes" id="UP001309876">
    <property type="component" value="Unassembled WGS sequence"/>
</dbReference>
<evidence type="ECO:0000313" key="1">
    <source>
        <dbReference type="EMBL" id="KAK5080316.1"/>
    </source>
</evidence>